<dbReference type="EC" id="2.7.11.1" evidence="1"/>
<dbReference type="InterPro" id="IPR017441">
    <property type="entry name" value="Protein_kinase_ATP_BS"/>
</dbReference>
<dbReference type="PROSITE" id="PS00107">
    <property type="entry name" value="PROTEIN_KINASE_ATP"/>
    <property type="match status" value="1"/>
</dbReference>
<dbReference type="Pfam" id="PF05419">
    <property type="entry name" value="GUN4"/>
    <property type="match status" value="1"/>
</dbReference>
<feature type="binding site" evidence="9">
    <location>
        <position position="44"/>
    </location>
    <ligand>
        <name>ATP</name>
        <dbReference type="ChEBI" id="CHEBI:30616"/>
    </ligand>
</feature>
<evidence type="ECO:0000256" key="4">
    <source>
        <dbReference type="ARBA" id="ARBA00022741"/>
    </source>
</evidence>
<evidence type="ECO:0000313" key="11">
    <source>
        <dbReference type="EMBL" id="MBD2296312.1"/>
    </source>
</evidence>
<organism evidence="11 12">
    <name type="scientific">Anabaena sphaerica FACHB-251</name>
    <dbReference type="NCBI Taxonomy" id="2692883"/>
    <lineage>
        <taxon>Bacteria</taxon>
        <taxon>Bacillati</taxon>
        <taxon>Cyanobacteriota</taxon>
        <taxon>Cyanophyceae</taxon>
        <taxon>Nostocales</taxon>
        <taxon>Nostocaceae</taxon>
        <taxon>Anabaena</taxon>
    </lineage>
</organism>
<dbReference type="RefSeq" id="WP_190564435.1">
    <property type="nucleotide sequence ID" value="NZ_JACJQU010000021.1"/>
</dbReference>
<dbReference type="GO" id="GO:0005524">
    <property type="term" value="F:ATP binding"/>
    <property type="evidence" value="ECO:0007669"/>
    <property type="project" value="UniProtKB-UniRule"/>
</dbReference>
<dbReference type="PANTHER" id="PTHR24363:SF0">
    <property type="entry name" value="SERINE_THREONINE KINASE LIKE DOMAIN CONTAINING 1"/>
    <property type="match status" value="1"/>
</dbReference>
<comment type="caution">
    <text evidence="11">The sequence shown here is derived from an EMBL/GenBank/DDBJ whole genome shotgun (WGS) entry which is preliminary data.</text>
</comment>
<dbReference type="Gene3D" id="1.10.510.10">
    <property type="entry name" value="Transferase(Phosphotransferase) domain 1"/>
    <property type="match status" value="1"/>
</dbReference>
<dbReference type="CDD" id="cd16383">
    <property type="entry name" value="GUN4"/>
    <property type="match status" value="1"/>
</dbReference>
<dbReference type="InterPro" id="IPR037215">
    <property type="entry name" value="GUN4-like_sf"/>
</dbReference>
<evidence type="ECO:0000256" key="9">
    <source>
        <dbReference type="PROSITE-ProRule" id="PRU10141"/>
    </source>
</evidence>
<accession>A0A926WLH0</accession>
<proteinExistence type="predicted"/>
<keyword evidence="2" id="KW-0723">Serine/threonine-protein kinase</keyword>
<dbReference type="AlphaFoldDB" id="A0A926WLH0"/>
<keyword evidence="4 9" id="KW-0547">Nucleotide-binding</keyword>
<gene>
    <name evidence="11" type="ORF">H6G06_23220</name>
</gene>
<dbReference type="InterPro" id="IPR008271">
    <property type="entry name" value="Ser/Thr_kinase_AS"/>
</dbReference>
<reference evidence="12" key="1">
    <citation type="journal article" date="2020" name="ISME J.">
        <title>Comparative genomics reveals insights into cyanobacterial evolution and habitat adaptation.</title>
        <authorList>
            <person name="Chen M.Y."/>
            <person name="Teng W.K."/>
            <person name="Zhao L."/>
            <person name="Hu C.X."/>
            <person name="Zhou Y.K."/>
            <person name="Han B.P."/>
            <person name="Song L.R."/>
            <person name="Shu W.S."/>
        </authorList>
    </citation>
    <scope>NUCLEOTIDE SEQUENCE [LARGE SCALE GENOMIC DNA]</scope>
    <source>
        <strain evidence="12">FACHB-251</strain>
    </source>
</reference>
<evidence type="ECO:0000259" key="10">
    <source>
        <dbReference type="PROSITE" id="PS50011"/>
    </source>
</evidence>
<evidence type="ECO:0000256" key="5">
    <source>
        <dbReference type="ARBA" id="ARBA00022777"/>
    </source>
</evidence>
<keyword evidence="12" id="KW-1185">Reference proteome</keyword>
<name>A0A926WLH0_9NOST</name>
<dbReference type="Gene3D" id="1.10.10.1770">
    <property type="entry name" value="Gun4-like"/>
    <property type="match status" value="1"/>
</dbReference>
<evidence type="ECO:0000256" key="2">
    <source>
        <dbReference type="ARBA" id="ARBA00022527"/>
    </source>
</evidence>
<evidence type="ECO:0000256" key="8">
    <source>
        <dbReference type="ARBA" id="ARBA00048679"/>
    </source>
</evidence>
<dbReference type="Gene3D" id="1.25.40.620">
    <property type="match status" value="1"/>
</dbReference>
<comment type="catalytic activity">
    <reaction evidence="7">
        <text>L-threonyl-[protein] + ATP = O-phospho-L-threonyl-[protein] + ADP + H(+)</text>
        <dbReference type="Rhea" id="RHEA:46608"/>
        <dbReference type="Rhea" id="RHEA-COMP:11060"/>
        <dbReference type="Rhea" id="RHEA-COMP:11605"/>
        <dbReference type="ChEBI" id="CHEBI:15378"/>
        <dbReference type="ChEBI" id="CHEBI:30013"/>
        <dbReference type="ChEBI" id="CHEBI:30616"/>
        <dbReference type="ChEBI" id="CHEBI:61977"/>
        <dbReference type="ChEBI" id="CHEBI:456216"/>
        <dbReference type="EC" id="2.7.11.1"/>
    </reaction>
</comment>
<evidence type="ECO:0000313" key="12">
    <source>
        <dbReference type="Proteomes" id="UP000662185"/>
    </source>
</evidence>
<keyword evidence="6 9" id="KW-0067">ATP-binding</keyword>
<dbReference type="Proteomes" id="UP000662185">
    <property type="component" value="Unassembled WGS sequence"/>
</dbReference>
<feature type="domain" description="Protein kinase" evidence="10">
    <location>
        <begin position="15"/>
        <end position="275"/>
    </location>
</feature>
<dbReference type="InterPro" id="IPR000719">
    <property type="entry name" value="Prot_kinase_dom"/>
</dbReference>
<dbReference type="CDD" id="cd14014">
    <property type="entry name" value="STKc_PknB_like"/>
    <property type="match status" value="1"/>
</dbReference>
<evidence type="ECO:0000256" key="6">
    <source>
        <dbReference type="ARBA" id="ARBA00022840"/>
    </source>
</evidence>
<dbReference type="Gene3D" id="3.30.200.20">
    <property type="entry name" value="Phosphorylase Kinase, domain 1"/>
    <property type="match status" value="1"/>
</dbReference>
<dbReference type="SMART" id="SM00220">
    <property type="entry name" value="S_TKc"/>
    <property type="match status" value="1"/>
</dbReference>
<keyword evidence="5" id="KW-0418">Kinase</keyword>
<evidence type="ECO:0000256" key="7">
    <source>
        <dbReference type="ARBA" id="ARBA00047899"/>
    </source>
</evidence>
<dbReference type="SUPFAM" id="SSF56112">
    <property type="entry name" value="Protein kinase-like (PK-like)"/>
    <property type="match status" value="1"/>
</dbReference>
<dbReference type="Pfam" id="PF00069">
    <property type="entry name" value="Pkinase"/>
    <property type="match status" value="1"/>
</dbReference>
<dbReference type="PROSITE" id="PS00108">
    <property type="entry name" value="PROTEIN_KINASE_ST"/>
    <property type="match status" value="1"/>
</dbReference>
<keyword evidence="3" id="KW-0808">Transferase</keyword>
<dbReference type="SUPFAM" id="SSF140869">
    <property type="entry name" value="GUN4-like"/>
    <property type="match status" value="1"/>
</dbReference>
<dbReference type="PANTHER" id="PTHR24363">
    <property type="entry name" value="SERINE/THREONINE PROTEIN KINASE"/>
    <property type="match status" value="1"/>
</dbReference>
<dbReference type="InterPro" id="IPR011009">
    <property type="entry name" value="Kinase-like_dom_sf"/>
</dbReference>
<dbReference type="GO" id="GO:0004674">
    <property type="term" value="F:protein serine/threonine kinase activity"/>
    <property type="evidence" value="ECO:0007669"/>
    <property type="project" value="UniProtKB-KW"/>
</dbReference>
<dbReference type="PROSITE" id="PS50011">
    <property type="entry name" value="PROTEIN_KINASE_DOM"/>
    <property type="match status" value="1"/>
</dbReference>
<sequence length="448" mass="52394">MKLWQPNQHLNNGRFIIQKVLGSGGFGVTYSVRERDTYKLFVLKTLNHIQQNKQNFKQLQVKFVNEALRLAKCSHPHIVKVYEVIQEDGLWCMVMEYIDGQDIANYIDINGVLSEQEALLYIDQIGQALEYIHHQGFLHRDIKPSNIILRRGKSEVVLIDFGLAREYTNGQIKSMTNERTDGYAPIEQYKRRGNFGAYTDIYALAATLYTLLTKEVPIPAEYRNRNNTLPPPKQFNSQISDRVNDAIVQGMALEPENRPQSIFDFRELLGLASILSSQDIEEKLISAVGMDYTRLRDLLASGRWKEADEETTRVMLAVVGKENDGCLNEKDIYNFPCRDIRTIDQLWVKYSHGRFGFSVQKRIYQSMRGTKNFYRDFWNNFGEQVGWRKDKKWMYYEDLTFNITAPEAHLPSGIFWFDSWWGRYGWFLLDGVEKRFYYLVARVIKCNI</sequence>
<protein>
    <recommendedName>
        <fullName evidence="1">non-specific serine/threonine protein kinase</fullName>
        <ecNumber evidence="1">2.7.11.1</ecNumber>
    </recommendedName>
</protein>
<evidence type="ECO:0000256" key="3">
    <source>
        <dbReference type="ARBA" id="ARBA00022679"/>
    </source>
</evidence>
<dbReference type="EMBL" id="JACJQU010000021">
    <property type="protein sequence ID" value="MBD2296312.1"/>
    <property type="molecule type" value="Genomic_DNA"/>
</dbReference>
<evidence type="ECO:0000256" key="1">
    <source>
        <dbReference type="ARBA" id="ARBA00012513"/>
    </source>
</evidence>
<dbReference type="InterPro" id="IPR008629">
    <property type="entry name" value="GUN4-like"/>
</dbReference>
<comment type="catalytic activity">
    <reaction evidence="8">
        <text>L-seryl-[protein] + ATP = O-phospho-L-seryl-[protein] + ADP + H(+)</text>
        <dbReference type="Rhea" id="RHEA:17989"/>
        <dbReference type="Rhea" id="RHEA-COMP:9863"/>
        <dbReference type="Rhea" id="RHEA-COMP:11604"/>
        <dbReference type="ChEBI" id="CHEBI:15378"/>
        <dbReference type="ChEBI" id="CHEBI:29999"/>
        <dbReference type="ChEBI" id="CHEBI:30616"/>
        <dbReference type="ChEBI" id="CHEBI:83421"/>
        <dbReference type="ChEBI" id="CHEBI:456216"/>
        <dbReference type="EC" id="2.7.11.1"/>
    </reaction>
</comment>